<proteinExistence type="predicted"/>
<protein>
    <submittedName>
        <fullName evidence="1">Uncharacterized protein</fullName>
    </submittedName>
</protein>
<accession>A0A1M6TU65</accession>
<dbReference type="AlphaFoldDB" id="A0A1M6TU65"/>
<evidence type="ECO:0000313" key="2">
    <source>
        <dbReference type="Proteomes" id="UP000184498"/>
    </source>
</evidence>
<gene>
    <name evidence="1" type="ORF">SAMN05444371_2945</name>
</gene>
<evidence type="ECO:0000313" key="1">
    <source>
        <dbReference type="EMBL" id="SHK60497.1"/>
    </source>
</evidence>
<dbReference type="Proteomes" id="UP000184498">
    <property type="component" value="Unassembled WGS sequence"/>
</dbReference>
<keyword evidence="2" id="KW-1185">Reference proteome</keyword>
<name>A0A1M6TU65_9FLAO</name>
<organism evidence="1 2">
    <name type="scientific">Epilithonimonas mollis</name>
    <dbReference type="NCBI Taxonomy" id="216903"/>
    <lineage>
        <taxon>Bacteria</taxon>
        <taxon>Pseudomonadati</taxon>
        <taxon>Bacteroidota</taxon>
        <taxon>Flavobacteriia</taxon>
        <taxon>Flavobacteriales</taxon>
        <taxon>Weeksellaceae</taxon>
        <taxon>Chryseobacterium group</taxon>
        <taxon>Epilithonimonas</taxon>
    </lineage>
</organism>
<sequence>MNIAFLTIYNKYEFDGCFLSYADVKSQSVILLLLEQCFYAEVI</sequence>
<reference evidence="2" key="1">
    <citation type="submission" date="2016-11" db="EMBL/GenBank/DDBJ databases">
        <authorList>
            <person name="Varghese N."/>
            <person name="Submissions S."/>
        </authorList>
    </citation>
    <scope>NUCLEOTIDE SEQUENCE [LARGE SCALE GENOMIC DNA]</scope>
    <source>
        <strain evidence="2">DSM 18016</strain>
    </source>
</reference>
<dbReference type="EMBL" id="FRAM01000004">
    <property type="protein sequence ID" value="SHK60497.1"/>
    <property type="molecule type" value="Genomic_DNA"/>
</dbReference>